<keyword evidence="2" id="KW-0808">Transferase</keyword>
<dbReference type="GO" id="GO:0008168">
    <property type="term" value="F:methyltransferase activity"/>
    <property type="evidence" value="ECO:0007669"/>
    <property type="project" value="UniProtKB-KW"/>
</dbReference>
<dbReference type="OrthoDB" id="1459304at2"/>
<accession>A0A2L0ET98</accession>
<evidence type="ECO:0000313" key="3">
    <source>
        <dbReference type="Proteomes" id="UP000238348"/>
    </source>
</evidence>
<dbReference type="GO" id="GO:0032259">
    <property type="term" value="P:methylation"/>
    <property type="evidence" value="ECO:0007669"/>
    <property type="project" value="UniProtKB-KW"/>
</dbReference>
<dbReference type="InterPro" id="IPR014777">
    <property type="entry name" value="4pyrrole_Mease_sub1"/>
</dbReference>
<dbReference type="CDD" id="cd19916">
    <property type="entry name" value="OphMA_like"/>
    <property type="match status" value="1"/>
</dbReference>
<evidence type="ECO:0000313" key="2">
    <source>
        <dbReference type="EMBL" id="AUX42521.1"/>
    </source>
</evidence>
<gene>
    <name evidence="2" type="primary">cobA</name>
    <name evidence="2" type="ORF">SOCE26_039540</name>
</gene>
<evidence type="ECO:0000259" key="1">
    <source>
        <dbReference type="Pfam" id="PF00590"/>
    </source>
</evidence>
<organism evidence="2 3">
    <name type="scientific">Sorangium cellulosum</name>
    <name type="common">Polyangium cellulosum</name>
    <dbReference type="NCBI Taxonomy" id="56"/>
    <lineage>
        <taxon>Bacteria</taxon>
        <taxon>Pseudomonadati</taxon>
        <taxon>Myxococcota</taxon>
        <taxon>Polyangia</taxon>
        <taxon>Polyangiales</taxon>
        <taxon>Polyangiaceae</taxon>
        <taxon>Sorangium</taxon>
    </lineage>
</organism>
<keyword evidence="2" id="KW-0489">Methyltransferase</keyword>
<dbReference type="InterPro" id="IPR035996">
    <property type="entry name" value="4pyrrol_Methylase_sf"/>
</dbReference>
<dbReference type="InterPro" id="IPR000878">
    <property type="entry name" value="4pyrrol_Mease"/>
</dbReference>
<reference evidence="2 3" key="1">
    <citation type="submission" date="2015-09" db="EMBL/GenBank/DDBJ databases">
        <title>Sorangium comparison.</title>
        <authorList>
            <person name="Zaburannyi N."/>
            <person name="Bunk B."/>
            <person name="Overmann J."/>
            <person name="Mueller R."/>
        </authorList>
    </citation>
    <scope>NUCLEOTIDE SEQUENCE [LARGE SCALE GENOMIC DNA]</scope>
    <source>
        <strain evidence="2 3">So ce26</strain>
    </source>
</reference>
<dbReference type="Proteomes" id="UP000238348">
    <property type="component" value="Chromosome"/>
</dbReference>
<dbReference type="AlphaFoldDB" id="A0A2L0ET98"/>
<protein>
    <submittedName>
        <fullName evidence="2">Uroporphyrin-III C-methyltransferase</fullName>
    </submittedName>
</protein>
<dbReference type="Gene3D" id="3.40.1010.10">
    <property type="entry name" value="Cobalt-precorrin-4 Transmethylase, Domain 1"/>
    <property type="match status" value="1"/>
</dbReference>
<name>A0A2L0ET98_SORCE</name>
<sequence length="267" mass="29308">MTQDSNTTRAGSLTVVGTGIQVGEQTTLGAKETIEKAQKVFYAVADRAAAQWILGLNATAEALSYDMTLPRRRTVYEGMVDRIAAEVRKGLDVCAVFYGHPGVFAHATHKAIKILRQEGFPARMLPGVSAEDCLIADLGVDPGPLGCQSYEATDFLIRPRRFDPTTAMILWQVHSIGNLGFWDDHTDRRPALEILVEVLVPSYGPEHRVYVYEASIDPAKLPRIEPVLLAKLPEAKLSPFSTLFVPAKKAAELDPIMMKRLGVSFDS</sequence>
<proteinExistence type="predicted"/>
<dbReference type="Pfam" id="PF00590">
    <property type="entry name" value="TP_methylase"/>
    <property type="match status" value="1"/>
</dbReference>
<feature type="domain" description="Tetrapyrrole methylase" evidence="1">
    <location>
        <begin position="13"/>
        <end position="147"/>
    </location>
</feature>
<dbReference type="EMBL" id="CP012673">
    <property type="protein sequence ID" value="AUX42521.1"/>
    <property type="molecule type" value="Genomic_DNA"/>
</dbReference>
<dbReference type="SUPFAM" id="SSF53790">
    <property type="entry name" value="Tetrapyrrole methylase"/>
    <property type="match status" value="1"/>
</dbReference>